<dbReference type="InterPro" id="IPR005255">
    <property type="entry name" value="PdxA_fam"/>
</dbReference>
<proteinExistence type="predicted"/>
<dbReference type="GO" id="GO:0051287">
    <property type="term" value="F:NAD binding"/>
    <property type="evidence" value="ECO:0007669"/>
    <property type="project" value="InterPro"/>
</dbReference>
<protein>
    <submittedName>
        <fullName evidence="4">4-hydroxythreonine-4-phosphate dehydrogenase</fullName>
    </submittedName>
</protein>
<evidence type="ECO:0000256" key="3">
    <source>
        <dbReference type="ARBA" id="ARBA00023027"/>
    </source>
</evidence>
<accession>A0A106DBF9</accession>
<name>A0A106DBF9_9BURK</name>
<dbReference type="Proteomes" id="UP000095100">
    <property type="component" value="Chromosome 2"/>
</dbReference>
<keyword evidence="1" id="KW-0479">Metal-binding</keyword>
<dbReference type="GO" id="GO:0046872">
    <property type="term" value="F:metal ion binding"/>
    <property type="evidence" value="ECO:0007669"/>
    <property type="project" value="UniProtKB-KW"/>
</dbReference>
<dbReference type="PANTHER" id="PTHR30004">
    <property type="entry name" value="4-HYDROXYTHREONINE-4-PHOSPHATE DEHYDROGENASE"/>
    <property type="match status" value="1"/>
</dbReference>
<evidence type="ECO:0000256" key="2">
    <source>
        <dbReference type="ARBA" id="ARBA00023002"/>
    </source>
</evidence>
<dbReference type="GO" id="GO:0016491">
    <property type="term" value="F:oxidoreductase activity"/>
    <property type="evidence" value="ECO:0007669"/>
    <property type="project" value="UniProtKB-KW"/>
</dbReference>
<dbReference type="Pfam" id="PF04166">
    <property type="entry name" value="PdxA"/>
    <property type="match status" value="1"/>
</dbReference>
<gene>
    <name evidence="4" type="ORF">WK67_22725</name>
</gene>
<evidence type="ECO:0000313" key="5">
    <source>
        <dbReference type="Proteomes" id="UP000095100"/>
    </source>
</evidence>
<evidence type="ECO:0000256" key="1">
    <source>
        <dbReference type="ARBA" id="ARBA00022723"/>
    </source>
</evidence>
<reference evidence="4 5" key="1">
    <citation type="submission" date="2015-12" db="EMBL/GenBank/DDBJ databases">
        <title>Diversity of Burkholderia near neighbor genomes.</title>
        <authorList>
            <person name="Sahl J."/>
            <person name="Wagner D."/>
            <person name="Keim P."/>
        </authorList>
    </citation>
    <scope>NUCLEOTIDE SEQUENCE [LARGE SCALE GENOMIC DNA]</scope>
    <source>
        <strain evidence="4 5">MSMB1189WGS</strain>
    </source>
</reference>
<dbReference type="RefSeq" id="WP_059988207.1">
    <property type="nucleotide sequence ID" value="NZ_CP013447.1"/>
</dbReference>
<dbReference type="AlphaFoldDB" id="A0A106DBF9"/>
<keyword evidence="3" id="KW-0520">NAD</keyword>
<dbReference type="EMBL" id="CP013447">
    <property type="protein sequence ID" value="AOK25582.1"/>
    <property type="molecule type" value="Genomic_DNA"/>
</dbReference>
<dbReference type="PANTHER" id="PTHR30004:SF3">
    <property type="entry name" value="4-HYDROXYTHREONINE-4-PHOSPHATE DEHYDROGENASE 2-RELATED"/>
    <property type="match status" value="1"/>
</dbReference>
<keyword evidence="2" id="KW-0560">Oxidoreductase</keyword>
<sequence>MQTNSAIPAHGPARAADPALPVVALTLGDPAGIGPELIAKLLARPDAVTRANLVLIGDRWLWEAGQRTAGVQVDVEPVASLADVRDRPSVARPAFVAIDTVDPAQVTLAQAGPAGGRSVLDVLNRCMDAALAGDVDAICFAPLNKHAMKLGGLAHDDELHHFADYLGVTGYFCEFNTLGELWTARISSHIPLKDAARYLSVERIEQASELIYRSLLANGVAAPKVAIAAFNPHGGDGGMCGREEIDVIAPAVRALQAREWPTDAPFHGPFPADTIFLKAQAGDYQAIVTMYHDQGQIAIKLLGFSRGVTVQGGLPVPITTPAHGTAYDIAGRGAADVGATWQALQIACRMGAAHRRQTTSA</sequence>
<dbReference type="Gene3D" id="3.40.718.10">
    <property type="entry name" value="Isopropylmalate Dehydrogenase"/>
    <property type="match status" value="1"/>
</dbReference>
<dbReference type="SUPFAM" id="SSF53659">
    <property type="entry name" value="Isocitrate/Isopropylmalate dehydrogenase-like"/>
    <property type="match status" value="1"/>
</dbReference>
<evidence type="ECO:0000313" key="4">
    <source>
        <dbReference type="EMBL" id="AOK25582.1"/>
    </source>
</evidence>
<organism evidence="4 5">
    <name type="scientific">Burkholderia ubonensis</name>
    <dbReference type="NCBI Taxonomy" id="101571"/>
    <lineage>
        <taxon>Bacteria</taxon>
        <taxon>Pseudomonadati</taxon>
        <taxon>Pseudomonadota</taxon>
        <taxon>Betaproteobacteria</taxon>
        <taxon>Burkholderiales</taxon>
        <taxon>Burkholderiaceae</taxon>
        <taxon>Burkholderia</taxon>
        <taxon>Burkholderia cepacia complex</taxon>
    </lineage>
</organism>